<proteinExistence type="predicted"/>
<dbReference type="EMBL" id="CAJVPZ010006915">
    <property type="protein sequence ID" value="CAG8579558.1"/>
    <property type="molecule type" value="Genomic_DNA"/>
</dbReference>
<dbReference type="AlphaFoldDB" id="A0A9N9BSL4"/>
<evidence type="ECO:0000313" key="2">
    <source>
        <dbReference type="Proteomes" id="UP000789396"/>
    </source>
</evidence>
<evidence type="ECO:0000313" key="1">
    <source>
        <dbReference type="EMBL" id="CAG8579558.1"/>
    </source>
</evidence>
<organism evidence="1 2">
    <name type="scientific">Racocetra fulgida</name>
    <dbReference type="NCBI Taxonomy" id="60492"/>
    <lineage>
        <taxon>Eukaryota</taxon>
        <taxon>Fungi</taxon>
        <taxon>Fungi incertae sedis</taxon>
        <taxon>Mucoromycota</taxon>
        <taxon>Glomeromycotina</taxon>
        <taxon>Glomeromycetes</taxon>
        <taxon>Diversisporales</taxon>
        <taxon>Gigasporaceae</taxon>
        <taxon>Racocetra</taxon>
    </lineage>
</organism>
<comment type="caution">
    <text evidence="1">The sequence shown here is derived from an EMBL/GenBank/DDBJ whole genome shotgun (WGS) entry which is preliminary data.</text>
</comment>
<sequence length="304" mass="34922">YKIFTKIKEETQQPKVTNPNDPYSNVQYNAIKNASCVKQFHDQNYSSCDNYFKLSDGCWIFTPYTNIEDSSNPCGENLKNCQNMTSFSNSSTYFTYKQNYHDLIMLNISLLDPPQLNSTNSGYIKIIFNQVFITSEGSLNISNISNIYSISLGQLAIVEFSIKVHRRFSSRFNAQLGDLVMSTQKEALLDIDLKLLPLNPNSPYTLLAISPKNHLVRYEKENYNHLAKRYISRAGIPLVDDPRKLPSGATIEDRVAILETLLQEYYLDSKYLDIIKETRDRYIELNNIYHTLESSNNNANKSVI</sequence>
<keyword evidence="2" id="KW-1185">Reference proteome</keyword>
<dbReference type="OrthoDB" id="2403806at2759"/>
<reference evidence="1" key="1">
    <citation type="submission" date="2021-06" db="EMBL/GenBank/DDBJ databases">
        <authorList>
            <person name="Kallberg Y."/>
            <person name="Tangrot J."/>
            <person name="Rosling A."/>
        </authorList>
    </citation>
    <scope>NUCLEOTIDE SEQUENCE</scope>
    <source>
        <strain evidence="1">IN212</strain>
    </source>
</reference>
<accession>A0A9N9BSL4</accession>
<protein>
    <submittedName>
        <fullName evidence="1">5368_t:CDS:1</fullName>
    </submittedName>
</protein>
<name>A0A9N9BSL4_9GLOM</name>
<feature type="non-terminal residue" evidence="1">
    <location>
        <position position="304"/>
    </location>
</feature>
<gene>
    <name evidence="1" type="ORF">RFULGI_LOCUS5788</name>
</gene>
<dbReference type="Proteomes" id="UP000789396">
    <property type="component" value="Unassembled WGS sequence"/>
</dbReference>